<reference evidence="11 12" key="1">
    <citation type="submission" date="2024-10" db="EMBL/GenBank/DDBJ databases">
        <authorList>
            <person name="Kim D."/>
        </authorList>
    </citation>
    <scope>NUCLEOTIDE SEQUENCE [LARGE SCALE GENOMIC DNA]</scope>
    <source>
        <strain evidence="11">BH-2024</strain>
    </source>
</reference>
<feature type="transmembrane region" description="Helical" evidence="9">
    <location>
        <begin position="309"/>
        <end position="329"/>
    </location>
</feature>
<evidence type="ECO:0000256" key="4">
    <source>
        <dbReference type="ARBA" id="ARBA00023040"/>
    </source>
</evidence>
<dbReference type="InterPro" id="IPR017452">
    <property type="entry name" value="GPCR_Rhodpsn_7TM"/>
</dbReference>
<organism evidence="11 12">
    <name type="scientific">Heterodera trifolii</name>
    <dbReference type="NCBI Taxonomy" id="157864"/>
    <lineage>
        <taxon>Eukaryota</taxon>
        <taxon>Metazoa</taxon>
        <taxon>Ecdysozoa</taxon>
        <taxon>Nematoda</taxon>
        <taxon>Chromadorea</taxon>
        <taxon>Rhabditida</taxon>
        <taxon>Tylenchina</taxon>
        <taxon>Tylenchomorpha</taxon>
        <taxon>Tylenchoidea</taxon>
        <taxon>Heteroderidae</taxon>
        <taxon>Heteroderinae</taxon>
        <taxon>Heterodera</taxon>
    </lineage>
</organism>
<evidence type="ECO:0000256" key="9">
    <source>
        <dbReference type="SAM" id="Phobius"/>
    </source>
</evidence>
<keyword evidence="5 9" id="KW-0472">Membrane</keyword>
<feature type="transmembrane region" description="Helical" evidence="9">
    <location>
        <begin position="205"/>
        <end position="228"/>
    </location>
</feature>
<evidence type="ECO:0000256" key="6">
    <source>
        <dbReference type="ARBA" id="ARBA00023170"/>
    </source>
</evidence>
<comment type="caution">
    <text evidence="11">The sequence shown here is derived from an EMBL/GenBank/DDBJ whole genome shotgun (WGS) entry which is preliminary data.</text>
</comment>
<evidence type="ECO:0000256" key="1">
    <source>
        <dbReference type="ARBA" id="ARBA00004141"/>
    </source>
</evidence>
<keyword evidence="2 9" id="KW-0812">Transmembrane</keyword>
<dbReference type="PANTHER" id="PTHR24235:SF1">
    <property type="entry name" value="G-PROTEIN COUPLED RECEPTORS FAMILY 1 PROFILE DOMAIN-CONTAINING PROTEIN"/>
    <property type="match status" value="1"/>
</dbReference>
<feature type="domain" description="G-protein coupled receptors family 1 profile" evidence="10">
    <location>
        <begin position="141"/>
        <end position="397"/>
    </location>
</feature>
<keyword evidence="7" id="KW-0807">Transducer</keyword>
<feature type="region of interest" description="Disordered" evidence="8">
    <location>
        <begin position="1"/>
        <end position="23"/>
    </location>
</feature>
<keyword evidence="12" id="KW-1185">Reference proteome</keyword>
<feature type="transmembrane region" description="Helical" evidence="9">
    <location>
        <begin position="240"/>
        <end position="259"/>
    </location>
</feature>
<name>A0ABD2IUB7_9BILA</name>
<dbReference type="PANTHER" id="PTHR24235">
    <property type="entry name" value="NEUROPEPTIDE Y RECEPTOR"/>
    <property type="match status" value="1"/>
</dbReference>
<dbReference type="Pfam" id="PF00001">
    <property type="entry name" value="7tm_1"/>
    <property type="match status" value="1"/>
</dbReference>
<dbReference type="SUPFAM" id="SSF81321">
    <property type="entry name" value="Family A G protein-coupled receptor-like"/>
    <property type="match status" value="1"/>
</dbReference>
<evidence type="ECO:0000256" key="2">
    <source>
        <dbReference type="ARBA" id="ARBA00022692"/>
    </source>
</evidence>
<evidence type="ECO:0000256" key="8">
    <source>
        <dbReference type="SAM" id="MobiDB-lite"/>
    </source>
</evidence>
<comment type="subcellular location">
    <subcellularLocation>
        <location evidence="1">Membrane</location>
        <topology evidence="1">Multi-pass membrane protein</topology>
    </subcellularLocation>
</comment>
<dbReference type="PRINTS" id="PR00237">
    <property type="entry name" value="GPCRRHODOPSN"/>
</dbReference>
<dbReference type="AlphaFoldDB" id="A0ABD2IUB7"/>
<keyword evidence="3 9" id="KW-1133">Transmembrane helix</keyword>
<evidence type="ECO:0000313" key="11">
    <source>
        <dbReference type="EMBL" id="KAL3083574.1"/>
    </source>
</evidence>
<dbReference type="GO" id="GO:0004930">
    <property type="term" value="F:G protein-coupled receptor activity"/>
    <property type="evidence" value="ECO:0007669"/>
    <property type="project" value="UniProtKB-KW"/>
</dbReference>
<evidence type="ECO:0000259" key="10">
    <source>
        <dbReference type="PROSITE" id="PS50262"/>
    </source>
</evidence>
<gene>
    <name evidence="11" type="ORF">niasHT_036346</name>
</gene>
<dbReference type="InterPro" id="IPR000276">
    <property type="entry name" value="GPCR_Rhodpsn"/>
</dbReference>
<sequence>MDNSRWTAGPAREDGAAHRPRHPVVPGGFQPKYSFRFCANNFPADGTFLSVKIAPKMSHPPPIDALSTSTAASSSLLASTGAAPLAPALFHAGSAKTNWTAMDCVWLEEVHNIQNHLYWRQNSPVLLLSLYAVVCTFGTVVNLFVLLSFARVSQLRNLHNYFIANLAVSDLLLCTVTAPMTLYLSMNFFWPFGTPACQIISSIQAVNMLVSCLTLVLIAMDRFLLTLFPVKWRMAAKAPLFCYLFAWFCAIIVAAPYGAAVSVEDATILDPWNTPHVEHLLIVCNHRRPQICMENADTWSRLPFSRRNYTLFVLGIQYILPLSALAIAYSQIGSTIRKRVKMSTTVDGDRKQSMAKRNRKALLLLSCLVIVYAVAWAPMHAYNVLHVLEAINFSQYQ</sequence>
<evidence type="ECO:0000256" key="5">
    <source>
        <dbReference type="ARBA" id="ARBA00023136"/>
    </source>
</evidence>
<evidence type="ECO:0000256" key="7">
    <source>
        <dbReference type="ARBA" id="ARBA00023224"/>
    </source>
</evidence>
<accession>A0ABD2IUB7</accession>
<keyword evidence="4" id="KW-0297">G-protein coupled receptor</keyword>
<feature type="transmembrane region" description="Helical" evidence="9">
    <location>
        <begin position="125"/>
        <end position="150"/>
    </location>
</feature>
<evidence type="ECO:0000256" key="3">
    <source>
        <dbReference type="ARBA" id="ARBA00022989"/>
    </source>
</evidence>
<dbReference type="EMBL" id="JBICBT010001098">
    <property type="protein sequence ID" value="KAL3083574.1"/>
    <property type="molecule type" value="Genomic_DNA"/>
</dbReference>
<proteinExistence type="predicted"/>
<dbReference type="Proteomes" id="UP001620626">
    <property type="component" value="Unassembled WGS sequence"/>
</dbReference>
<feature type="transmembrane region" description="Helical" evidence="9">
    <location>
        <begin position="361"/>
        <end position="379"/>
    </location>
</feature>
<dbReference type="Gene3D" id="1.20.1070.10">
    <property type="entry name" value="Rhodopsin 7-helix transmembrane proteins"/>
    <property type="match status" value="1"/>
</dbReference>
<feature type="transmembrane region" description="Helical" evidence="9">
    <location>
        <begin position="162"/>
        <end position="185"/>
    </location>
</feature>
<dbReference type="GO" id="GO:0016020">
    <property type="term" value="C:membrane"/>
    <property type="evidence" value="ECO:0007669"/>
    <property type="project" value="UniProtKB-SubCell"/>
</dbReference>
<protein>
    <recommendedName>
        <fullName evidence="10">G-protein coupled receptors family 1 profile domain-containing protein</fullName>
    </recommendedName>
</protein>
<evidence type="ECO:0000313" key="12">
    <source>
        <dbReference type="Proteomes" id="UP001620626"/>
    </source>
</evidence>
<dbReference type="PROSITE" id="PS50262">
    <property type="entry name" value="G_PROTEIN_RECEP_F1_2"/>
    <property type="match status" value="1"/>
</dbReference>
<keyword evidence="6" id="KW-0675">Receptor</keyword>